<sequence>MARMQRTRSRSDFRAISRWNQRVLQRIANGDVKRHVVALLYPMRGPRPRLIRVPADSPFSEEPGSNIWAEDIQTRRWYTRRYSRARLSAFPTDPSFRLKNHYSILTSRCSSTTALNRTIRNKWGLHIRGHVIVIRHAAADMMRLTNVSSGERTFIDLLVRSYFAYQQANDNSSEI</sequence>
<reference evidence="1" key="1">
    <citation type="submission" date="2019-10" db="EMBL/GenBank/DDBJ databases">
        <authorList>
            <person name="Nor Muhammad N."/>
        </authorList>
    </citation>
    <scope>NUCLEOTIDE SEQUENCE</scope>
</reference>
<organism evidence="1">
    <name type="scientific">Ganoderma boninense</name>
    <dbReference type="NCBI Taxonomy" id="34458"/>
    <lineage>
        <taxon>Eukaryota</taxon>
        <taxon>Fungi</taxon>
        <taxon>Dikarya</taxon>
        <taxon>Basidiomycota</taxon>
        <taxon>Agaricomycotina</taxon>
        <taxon>Agaricomycetes</taxon>
        <taxon>Polyporales</taxon>
        <taxon>Polyporaceae</taxon>
        <taxon>Ganoderma</taxon>
    </lineage>
</organism>
<dbReference type="AlphaFoldDB" id="A0A5K1K2G4"/>
<evidence type="ECO:0000313" key="1">
    <source>
        <dbReference type="EMBL" id="VWO99648.1"/>
    </source>
</evidence>
<protein>
    <submittedName>
        <fullName evidence="1">Binuclear zinc transcription factor</fullName>
    </submittedName>
</protein>
<name>A0A5K1K2G4_9APHY</name>
<proteinExistence type="predicted"/>
<gene>
    <name evidence="1" type="primary">G4N8E3</name>
</gene>
<accession>A0A5K1K2G4</accession>
<dbReference type="EMBL" id="LR727796">
    <property type="protein sequence ID" value="VWO99648.1"/>
    <property type="molecule type" value="Genomic_DNA"/>
</dbReference>